<evidence type="ECO:0000313" key="3">
    <source>
        <dbReference type="EMBL" id="CAJ1943229.1"/>
    </source>
</evidence>
<feature type="region of interest" description="Disordered" evidence="1">
    <location>
        <begin position="414"/>
        <end position="453"/>
    </location>
</feature>
<evidence type="ECO:0000256" key="2">
    <source>
        <dbReference type="SAM" id="Phobius"/>
    </source>
</evidence>
<keyword evidence="2" id="KW-0812">Transmembrane</keyword>
<dbReference type="Proteomes" id="UP001295423">
    <property type="component" value="Unassembled WGS sequence"/>
</dbReference>
<evidence type="ECO:0000313" key="4">
    <source>
        <dbReference type="Proteomes" id="UP001295423"/>
    </source>
</evidence>
<feature type="transmembrane region" description="Helical" evidence="2">
    <location>
        <begin position="138"/>
        <end position="162"/>
    </location>
</feature>
<keyword evidence="2" id="KW-1133">Transmembrane helix</keyword>
<proteinExistence type="predicted"/>
<reference evidence="3" key="1">
    <citation type="submission" date="2023-08" db="EMBL/GenBank/DDBJ databases">
        <authorList>
            <person name="Audoor S."/>
            <person name="Bilcke G."/>
        </authorList>
    </citation>
    <scope>NUCLEOTIDE SEQUENCE</scope>
</reference>
<keyword evidence="4" id="KW-1185">Reference proteome</keyword>
<sequence>MAALADKKDAELARKQLSLLLNIVYSKFQAHKFLLDGGGINIYRLGHFRYHSVGSRYDRALSFVESGFCFLLQVCLSLYVGAEMIDVFILAADDVTWSLQNLPLAIITLFYSGLVFLRDLRDTRQAKATVYNKPSLFLAMDLFINVGLHFFLLLTGFIVIFVQDTFIDAVLNAAALLFIIELDDNLHQILGYSVSDVVENYLVKLSMSDLDGLIEHMDSKDSTFDMTSLNRKAKARLNLEFGDYYLTNQQEQGTIDGTIFQPFKFKSAKMGAKGQDNLGGYMISPNSVVSESCLIKKIEWWYTKYPTTTSPRIEGANSAQDFMDAFKYYALWNISPGATKLLRSRSHEEKKIQRNKEKKKVLAHEVVEHKTRSNIKKLDTKHEEEKIKPALAPTRQSESPRLLNRNMIINLDATNPRYAQSERSGLTAATERLESDGSSNSPTVRVNMAGDIK</sequence>
<evidence type="ECO:0000256" key="1">
    <source>
        <dbReference type="SAM" id="MobiDB-lite"/>
    </source>
</evidence>
<keyword evidence="2" id="KW-0472">Membrane</keyword>
<feature type="transmembrane region" description="Helical" evidence="2">
    <location>
        <begin position="97"/>
        <end position="117"/>
    </location>
</feature>
<gene>
    <name evidence="3" type="ORF">CYCCA115_LOCUS8335</name>
</gene>
<name>A0AAD2FJF4_9STRA</name>
<protein>
    <submittedName>
        <fullName evidence="3">Uncharacterized protein</fullName>
    </submittedName>
</protein>
<accession>A0AAD2FJF4</accession>
<dbReference type="EMBL" id="CAKOGP040001113">
    <property type="protein sequence ID" value="CAJ1943229.1"/>
    <property type="molecule type" value="Genomic_DNA"/>
</dbReference>
<comment type="caution">
    <text evidence="3">The sequence shown here is derived from an EMBL/GenBank/DDBJ whole genome shotgun (WGS) entry which is preliminary data.</text>
</comment>
<dbReference type="AlphaFoldDB" id="A0AAD2FJF4"/>
<feature type="transmembrane region" description="Helical" evidence="2">
    <location>
        <begin position="68"/>
        <end position="91"/>
    </location>
</feature>
<organism evidence="3 4">
    <name type="scientific">Cylindrotheca closterium</name>
    <dbReference type="NCBI Taxonomy" id="2856"/>
    <lineage>
        <taxon>Eukaryota</taxon>
        <taxon>Sar</taxon>
        <taxon>Stramenopiles</taxon>
        <taxon>Ochrophyta</taxon>
        <taxon>Bacillariophyta</taxon>
        <taxon>Bacillariophyceae</taxon>
        <taxon>Bacillariophycidae</taxon>
        <taxon>Bacillariales</taxon>
        <taxon>Bacillariaceae</taxon>
        <taxon>Cylindrotheca</taxon>
    </lineage>
</organism>